<name>A0A1B7L6G2_9ENTR</name>
<dbReference type="InterPro" id="IPR012340">
    <property type="entry name" value="NA-bd_OB-fold"/>
</dbReference>
<evidence type="ECO:0000313" key="11">
    <source>
        <dbReference type="Proteomes" id="UP000078225"/>
    </source>
</evidence>
<evidence type="ECO:0000313" key="10">
    <source>
        <dbReference type="EMBL" id="OAT77870.1"/>
    </source>
</evidence>
<dbReference type="GO" id="GO:0003911">
    <property type="term" value="F:DNA ligase (NAD+) activity"/>
    <property type="evidence" value="ECO:0007669"/>
    <property type="project" value="UniProtKB-UniRule"/>
</dbReference>
<evidence type="ECO:0000256" key="6">
    <source>
        <dbReference type="ARBA" id="ARBA00034005"/>
    </source>
</evidence>
<comment type="caution">
    <text evidence="10">The sequence shown here is derived from an EMBL/GenBank/DDBJ whole genome shotgun (WGS) entry which is preliminary data.</text>
</comment>
<organism evidence="10 11">
    <name type="scientific">Mangrovibacter phragmitis</name>
    <dbReference type="NCBI Taxonomy" id="1691903"/>
    <lineage>
        <taxon>Bacteria</taxon>
        <taxon>Pseudomonadati</taxon>
        <taxon>Pseudomonadota</taxon>
        <taxon>Gammaproteobacteria</taxon>
        <taxon>Enterobacterales</taxon>
        <taxon>Enterobacteriaceae</taxon>
        <taxon>Mangrovibacter</taxon>
    </lineage>
</organism>
<dbReference type="InterPro" id="IPR004150">
    <property type="entry name" value="NAD_DNA_ligase_OB"/>
</dbReference>
<dbReference type="SUPFAM" id="SSF50249">
    <property type="entry name" value="Nucleic acid-binding proteins"/>
    <property type="match status" value="1"/>
</dbReference>
<proteinExistence type="inferred from homology"/>
<keyword evidence="8" id="KW-0732">Signal</keyword>
<sequence>MKIVLLLIQLLCISFVQAQCPNWSPLRAGHEISALSAQVSAWDTAYWQNGVSEIDDELYDQIRSRLAFWQRCFQYAAAGNDAIQARPGKHWHPVAHTGVKKLSDMAAVARWMSGKTALWVQPKVDGVAITLVYQDGKPTRLLSRGDGLQGEDWSDRIPFLTGLPQKTQGLLANAVLQGELFLQAGVPGHVQQRDGSLNARAYVAGAMMRKAPGLHLSRIGLFIWAWPDGPQELSRQFSVLSEAGFTLTSGWSQPVASVADVAHWRDTWFRSPLPFATDGIIIRAEHAAPAEYWRPGENSWLVAWKYPPQQQIAEVKRIHFTVGRTGKVTVVATLHPVQIDDKQVKKVSLGSVQRWQEWDIAPGDQVVISLAGQGIPRLDDVLWRVAERIKPDPPDSTRFHTLSCFSPQPEYCKEQFLARLNGLAQPQALDLKGFGPGRWRALTEHHQFEHIFSWLQLNEEALARTPGISAAHTVNLWQQLLQARQQPFVRWVRALGVPLPEHYFRSFADEHWAQVALRTQADWQRLAGIGPGRAKEILRVVHSPEVSHLVGWLGEEGIAGFTDDIF</sequence>
<dbReference type="InterPro" id="IPR013839">
    <property type="entry name" value="DNAligase_adenylation"/>
</dbReference>
<comment type="function">
    <text evidence="7">Catalyzes the formation of phosphodiester linkages between 5'-phosphoryl and 3'-hydroxyl groups in double-stranded DNA using NAD as a coenzyme and as the energy source for the reaction.</text>
</comment>
<evidence type="ECO:0000256" key="8">
    <source>
        <dbReference type="SAM" id="SignalP"/>
    </source>
</evidence>
<dbReference type="SUPFAM" id="SSF47781">
    <property type="entry name" value="RuvA domain 2-like"/>
    <property type="match status" value="1"/>
</dbReference>
<gene>
    <name evidence="7" type="primary">ligB</name>
    <name evidence="10" type="ORF">A9B99_19705</name>
</gene>
<reference evidence="11" key="1">
    <citation type="submission" date="2016-05" db="EMBL/GenBank/DDBJ databases">
        <authorList>
            <person name="Behera P."/>
            <person name="Vaishampayan P."/>
            <person name="Singh N."/>
            <person name="Raina V."/>
            <person name="Suar M."/>
            <person name="Pattnaik A."/>
            <person name="Rastogi G."/>
        </authorList>
    </citation>
    <scope>NUCLEOTIDE SEQUENCE [LARGE SCALE GENOMIC DNA]</scope>
    <source>
        <strain evidence="11">MP23</strain>
    </source>
</reference>
<dbReference type="PANTHER" id="PTHR47810">
    <property type="entry name" value="DNA LIGASE"/>
    <property type="match status" value="1"/>
</dbReference>
<feature type="chain" id="PRO_5008596729" description="DNA ligase B" evidence="8">
    <location>
        <begin position="19"/>
        <end position="566"/>
    </location>
</feature>
<dbReference type="EC" id="6.5.1.2" evidence="7"/>
<dbReference type="STRING" id="1691903.A9B99_19705"/>
<feature type="active site" description="N6-AMP-lysine intermediate" evidence="7">
    <location>
        <position position="123"/>
    </location>
</feature>
<evidence type="ECO:0000256" key="7">
    <source>
        <dbReference type="HAMAP-Rule" id="MF_01587"/>
    </source>
</evidence>
<feature type="domain" description="NAD-dependent DNA ligase N-terminal" evidence="9">
    <location>
        <begin position="27"/>
        <end position="428"/>
    </location>
</feature>
<keyword evidence="1 7" id="KW-0436">Ligase</keyword>
<dbReference type="FunFam" id="2.40.50.140:FF:000139">
    <property type="entry name" value="DNA ligase B"/>
    <property type="match status" value="1"/>
</dbReference>
<dbReference type="Gene3D" id="2.40.50.140">
    <property type="entry name" value="Nucleic acid-binding proteins"/>
    <property type="match status" value="1"/>
</dbReference>
<dbReference type="Pfam" id="PF03120">
    <property type="entry name" value="OB_DNA_ligase"/>
    <property type="match status" value="1"/>
</dbReference>
<evidence type="ECO:0000259" key="9">
    <source>
        <dbReference type="SMART" id="SM00532"/>
    </source>
</evidence>
<dbReference type="SMART" id="SM00532">
    <property type="entry name" value="LIGANc"/>
    <property type="match status" value="1"/>
</dbReference>
<keyword evidence="5 7" id="KW-0234">DNA repair</keyword>
<dbReference type="PROSITE" id="PS01056">
    <property type="entry name" value="DNA_LIGASE_N2"/>
    <property type="match status" value="1"/>
</dbReference>
<evidence type="ECO:0000256" key="5">
    <source>
        <dbReference type="ARBA" id="ARBA00023204"/>
    </source>
</evidence>
<dbReference type="Pfam" id="PF01653">
    <property type="entry name" value="DNA_ligase_aden"/>
    <property type="match status" value="1"/>
</dbReference>
<dbReference type="GO" id="GO:0006281">
    <property type="term" value="P:DNA repair"/>
    <property type="evidence" value="ECO:0007669"/>
    <property type="project" value="UniProtKB-KW"/>
</dbReference>
<dbReference type="SUPFAM" id="SSF56091">
    <property type="entry name" value="DNA ligase/mRNA capping enzyme, catalytic domain"/>
    <property type="match status" value="1"/>
</dbReference>
<evidence type="ECO:0000256" key="3">
    <source>
        <dbReference type="ARBA" id="ARBA00022763"/>
    </source>
</evidence>
<dbReference type="AlphaFoldDB" id="A0A1B7L6G2"/>
<comment type="similarity">
    <text evidence="7">Belongs to the NAD-dependent DNA ligase family. LigB subfamily.</text>
</comment>
<dbReference type="InterPro" id="IPR010994">
    <property type="entry name" value="RuvA_2-like"/>
</dbReference>
<dbReference type="OrthoDB" id="9759736at2"/>
<protein>
    <recommendedName>
        <fullName evidence="7">DNA ligase B</fullName>
        <ecNumber evidence="7">6.5.1.2</ecNumber>
    </recommendedName>
    <alternativeName>
        <fullName evidence="7">Polydeoxyribonucleotide synthase [NAD(+)] B</fullName>
    </alternativeName>
</protein>
<dbReference type="RefSeq" id="WP_064596236.1">
    <property type="nucleotide sequence ID" value="NZ_LYRP01000004.1"/>
</dbReference>
<accession>A0A1B7L6G2</accession>
<keyword evidence="4 7" id="KW-0520">NAD</keyword>
<evidence type="ECO:0000256" key="4">
    <source>
        <dbReference type="ARBA" id="ARBA00023027"/>
    </source>
</evidence>
<evidence type="ECO:0000256" key="2">
    <source>
        <dbReference type="ARBA" id="ARBA00022705"/>
    </source>
</evidence>
<keyword evidence="11" id="KW-1185">Reference proteome</keyword>
<comment type="catalytic activity">
    <reaction evidence="6 7">
        <text>NAD(+) + (deoxyribonucleotide)n-3'-hydroxyl + 5'-phospho-(deoxyribonucleotide)m = (deoxyribonucleotide)n+m + AMP + beta-nicotinamide D-nucleotide.</text>
        <dbReference type="EC" id="6.5.1.2"/>
    </reaction>
</comment>
<dbReference type="HAMAP" id="MF_01587">
    <property type="entry name" value="DNA_ligase_B"/>
    <property type="match status" value="1"/>
</dbReference>
<dbReference type="InterPro" id="IPR050326">
    <property type="entry name" value="NAD_dep_DNA_ligaseB"/>
</dbReference>
<dbReference type="Gene3D" id="3.30.470.30">
    <property type="entry name" value="DNA ligase/mRNA capping enzyme"/>
    <property type="match status" value="1"/>
</dbReference>
<dbReference type="InterPro" id="IPR033136">
    <property type="entry name" value="DNA_ligase_CS"/>
</dbReference>
<evidence type="ECO:0000256" key="1">
    <source>
        <dbReference type="ARBA" id="ARBA00022598"/>
    </source>
</evidence>
<dbReference type="InterPro" id="IPR013840">
    <property type="entry name" value="DNAligase_N"/>
</dbReference>
<keyword evidence="3 7" id="KW-0227">DNA damage</keyword>
<dbReference type="GO" id="GO:0006260">
    <property type="term" value="P:DNA replication"/>
    <property type="evidence" value="ECO:0007669"/>
    <property type="project" value="UniProtKB-KW"/>
</dbReference>
<feature type="signal peptide" evidence="8">
    <location>
        <begin position="1"/>
        <end position="18"/>
    </location>
</feature>
<dbReference type="PANTHER" id="PTHR47810:SF1">
    <property type="entry name" value="DNA LIGASE B"/>
    <property type="match status" value="1"/>
</dbReference>
<dbReference type="NCBIfam" id="NF005987">
    <property type="entry name" value="PRK08097.1"/>
    <property type="match status" value="1"/>
</dbReference>
<dbReference type="InterPro" id="IPR020923">
    <property type="entry name" value="DNA_ligase_B"/>
</dbReference>
<dbReference type="Proteomes" id="UP000078225">
    <property type="component" value="Unassembled WGS sequence"/>
</dbReference>
<dbReference type="EMBL" id="LYRP01000004">
    <property type="protein sequence ID" value="OAT77870.1"/>
    <property type="molecule type" value="Genomic_DNA"/>
</dbReference>
<keyword evidence="2 7" id="KW-0235">DNA replication</keyword>